<dbReference type="CDD" id="cd01310">
    <property type="entry name" value="TatD_DNAse"/>
    <property type="match status" value="1"/>
</dbReference>
<evidence type="ECO:0000313" key="6">
    <source>
        <dbReference type="Proteomes" id="UP000295247"/>
    </source>
</evidence>
<keyword evidence="2 4" id="KW-0479">Metal-binding</keyword>
<dbReference type="InterPro" id="IPR032466">
    <property type="entry name" value="Metal_Hydrolase"/>
</dbReference>
<feature type="binding site" evidence="4">
    <location>
        <position position="12"/>
    </location>
    <ligand>
        <name>a divalent metal cation</name>
        <dbReference type="ChEBI" id="CHEBI:60240"/>
        <label>1</label>
    </ligand>
</feature>
<feature type="binding site" evidence="4">
    <location>
        <position position="213"/>
    </location>
    <ligand>
        <name>a divalent metal cation</name>
        <dbReference type="ChEBI" id="CHEBI:60240"/>
        <label>1</label>
    </ligand>
</feature>
<dbReference type="PROSITE" id="PS01090">
    <property type="entry name" value="TATD_2"/>
    <property type="match status" value="1"/>
</dbReference>
<accession>A0A4R4A599</accession>
<feature type="binding site" evidence="4">
    <location>
        <position position="163"/>
    </location>
    <ligand>
        <name>a divalent metal cation</name>
        <dbReference type="ChEBI" id="CHEBI:60240"/>
        <label>2</label>
    </ligand>
</feature>
<evidence type="ECO:0000256" key="3">
    <source>
        <dbReference type="ARBA" id="ARBA00022801"/>
    </source>
</evidence>
<dbReference type="Proteomes" id="UP000295247">
    <property type="component" value="Unassembled WGS sequence"/>
</dbReference>
<feature type="binding site" evidence="4">
    <location>
        <position position="104"/>
    </location>
    <ligand>
        <name>a divalent metal cation</name>
        <dbReference type="ChEBI" id="CHEBI:60240"/>
        <label>1</label>
    </ligand>
</feature>
<feature type="binding site" evidence="4">
    <location>
        <position position="140"/>
    </location>
    <ligand>
        <name>a divalent metal cation</name>
        <dbReference type="ChEBI" id="CHEBI:60240"/>
        <label>2</label>
    </ligand>
</feature>
<evidence type="ECO:0000256" key="4">
    <source>
        <dbReference type="PIRSR" id="PIRSR005902-1"/>
    </source>
</evidence>
<reference evidence="5 6" key="1">
    <citation type="submission" date="2019-03" db="EMBL/GenBank/DDBJ databases">
        <title>Genomic Encyclopedia of Type Strains, Phase IV (KMG-IV): sequencing the most valuable type-strain genomes for metagenomic binning, comparative biology and taxonomic classification.</title>
        <authorList>
            <person name="Goeker M."/>
        </authorList>
    </citation>
    <scope>NUCLEOTIDE SEQUENCE [LARGE SCALE GENOMIC DNA]</scope>
    <source>
        <strain evidence="5 6">DSM 203</strain>
    </source>
</reference>
<organism evidence="5 6">
    <name type="scientific">Marichromatium gracile</name>
    <name type="common">Chromatium gracile</name>
    <dbReference type="NCBI Taxonomy" id="1048"/>
    <lineage>
        <taxon>Bacteria</taxon>
        <taxon>Pseudomonadati</taxon>
        <taxon>Pseudomonadota</taxon>
        <taxon>Gammaproteobacteria</taxon>
        <taxon>Chromatiales</taxon>
        <taxon>Chromatiaceae</taxon>
        <taxon>Marichromatium</taxon>
    </lineage>
</organism>
<keyword evidence="3" id="KW-0378">Hydrolase</keyword>
<dbReference type="Gene3D" id="3.20.20.140">
    <property type="entry name" value="Metal-dependent hydrolases"/>
    <property type="match status" value="1"/>
</dbReference>
<dbReference type="Pfam" id="PF01026">
    <property type="entry name" value="TatD_DNase"/>
    <property type="match status" value="1"/>
</dbReference>
<dbReference type="GO" id="GO:0016788">
    <property type="term" value="F:hydrolase activity, acting on ester bonds"/>
    <property type="evidence" value="ECO:0007669"/>
    <property type="project" value="InterPro"/>
</dbReference>
<dbReference type="SUPFAM" id="SSF51556">
    <property type="entry name" value="Metallo-dependent hydrolases"/>
    <property type="match status" value="1"/>
</dbReference>
<dbReference type="FunFam" id="3.20.20.140:FF:000005">
    <property type="entry name" value="TatD family hydrolase"/>
    <property type="match status" value="1"/>
</dbReference>
<dbReference type="AlphaFoldDB" id="A0A4R4A599"/>
<dbReference type="GO" id="GO:0046872">
    <property type="term" value="F:metal ion binding"/>
    <property type="evidence" value="ECO:0007669"/>
    <property type="project" value="UniProtKB-KW"/>
</dbReference>
<dbReference type="InterPro" id="IPR018228">
    <property type="entry name" value="DNase_TatD-rel_CS"/>
</dbReference>
<dbReference type="PANTHER" id="PTHR46124:SF3">
    <property type="entry name" value="HYDROLASE"/>
    <property type="match status" value="1"/>
</dbReference>
<dbReference type="PROSITE" id="PS01091">
    <property type="entry name" value="TATD_3"/>
    <property type="match status" value="1"/>
</dbReference>
<comment type="caution">
    <text evidence="5">The sequence shown here is derived from an EMBL/GenBank/DDBJ whole genome shotgun (WGS) entry which is preliminary data.</text>
</comment>
<evidence type="ECO:0000256" key="2">
    <source>
        <dbReference type="ARBA" id="ARBA00022723"/>
    </source>
</evidence>
<gene>
    <name evidence="5" type="ORF">EDC29_11522</name>
</gene>
<evidence type="ECO:0000256" key="1">
    <source>
        <dbReference type="ARBA" id="ARBA00009275"/>
    </source>
</evidence>
<dbReference type="PANTHER" id="PTHR46124">
    <property type="entry name" value="D-AMINOACYL-TRNA DEACYLASE"/>
    <property type="match status" value="1"/>
</dbReference>
<dbReference type="InterPro" id="IPR001130">
    <property type="entry name" value="TatD-like"/>
</dbReference>
<dbReference type="PROSITE" id="PS01137">
    <property type="entry name" value="TATD_1"/>
    <property type="match status" value="1"/>
</dbReference>
<comment type="similarity">
    <text evidence="1">Belongs to the metallo-dependent hydrolases superfamily. TatD-type hydrolase family.</text>
</comment>
<protein>
    <submittedName>
        <fullName evidence="5">TatD DNase family protein</fullName>
    </submittedName>
</protein>
<proteinExistence type="inferred from homology"/>
<dbReference type="EMBL" id="SMDC01000015">
    <property type="protein sequence ID" value="TCW33272.1"/>
    <property type="molecule type" value="Genomic_DNA"/>
</dbReference>
<name>A0A4R4A599_MARGR</name>
<evidence type="ECO:0000313" key="5">
    <source>
        <dbReference type="EMBL" id="TCW33272.1"/>
    </source>
</evidence>
<dbReference type="RefSeq" id="WP_132230575.1">
    <property type="nucleotide sequence ID" value="NZ_NRRH01000034.1"/>
</dbReference>
<feature type="binding site" evidence="4">
    <location>
        <position position="14"/>
    </location>
    <ligand>
        <name>a divalent metal cation</name>
        <dbReference type="ChEBI" id="CHEBI:60240"/>
        <label>1</label>
    </ligand>
</feature>
<sequence length="264" mass="28265">MAETALPLIDTHCHIDLPVFDADRAAVLSAARAVGVETLVVPAIDLDGWSRVLAQRAAASGERPACRAALGLHPLYLPPPEEAESALTTLRALVAAERPVAIGEIGLDFHRADADRDHQLALFEAQLAIAREARLPVLLHVRKAHEEVLAALARAGVEGGIAHAFGGSEQQAGRYLERGFRLGFGGMLTFTRSTRLRRLARALPRDALVLETDAPDMTVASHRGERNSPAYLDQVLAALAEVRDESAEALAAHTTTNAREVLAL</sequence>
<dbReference type="PIRSF" id="PIRSF005902">
    <property type="entry name" value="DNase_TatD"/>
    <property type="match status" value="1"/>
</dbReference>
<dbReference type="GO" id="GO:0005829">
    <property type="term" value="C:cytosol"/>
    <property type="evidence" value="ECO:0007669"/>
    <property type="project" value="TreeGrafter"/>
</dbReference>